<evidence type="ECO:0000259" key="10">
    <source>
        <dbReference type="PROSITE" id="PS50165"/>
    </source>
</evidence>
<dbReference type="InterPro" id="IPR001943">
    <property type="entry name" value="UVR_dom"/>
</dbReference>
<evidence type="ECO:0000313" key="12">
    <source>
        <dbReference type="Proteomes" id="UP000245523"/>
    </source>
</evidence>
<name>A0ABX5LMJ2_9BACT</name>
<dbReference type="EMBL" id="QGHD01000009">
    <property type="protein sequence ID" value="PWL01958.1"/>
    <property type="molecule type" value="Genomic_DNA"/>
</dbReference>
<dbReference type="InterPro" id="IPR004791">
    <property type="entry name" value="UvrC"/>
</dbReference>
<evidence type="ECO:0000259" key="8">
    <source>
        <dbReference type="PROSITE" id="PS50151"/>
    </source>
</evidence>
<dbReference type="Gene3D" id="3.40.1440.10">
    <property type="entry name" value="GIY-YIG endonuclease"/>
    <property type="match status" value="1"/>
</dbReference>
<evidence type="ECO:0000259" key="9">
    <source>
        <dbReference type="PROSITE" id="PS50164"/>
    </source>
</evidence>
<evidence type="ECO:0000256" key="6">
    <source>
        <dbReference type="ARBA" id="ARBA00023236"/>
    </source>
</evidence>
<dbReference type="NCBIfam" id="NF001824">
    <property type="entry name" value="PRK00558.1-5"/>
    <property type="match status" value="1"/>
</dbReference>
<dbReference type="PANTHER" id="PTHR30562:SF1">
    <property type="entry name" value="UVRABC SYSTEM PROTEIN C"/>
    <property type="match status" value="1"/>
</dbReference>
<evidence type="ECO:0000256" key="1">
    <source>
        <dbReference type="ARBA" id="ARBA00022490"/>
    </source>
</evidence>
<keyword evidence="12" id="KW-1185">Reference proteome</keyword>
<accession>A0ABX5LMJ2</accession>
<dbReference type="InterPro" id="IPR038476">
    <property type="entry name" value="UvrC_RNase_H_dom_sf"/>
</dbReference>
<dbReference type="SUPFAM" id="SSF46600">
    <property type="entry name" value="C-terminal UvrC-binding domain of UvrB"/>
    <property type="match status" value="1"/>
</dbReference>
<dbReference type="PROSITE" id="PS50164">
    <property type="entry name" value="GIY_YIG"/>
    <property type="match status" value="1"/>
</dbReference>
<protein>
    <recommendedName>
        <fullName evidence="7">UvrABC system protein C</fullName>
        <shortName evidence="7">Protein UvrC</shortName>
    </recommendedName>
    <alternativeName>
        <fullName evidence="7">Excinuclease ABC subunit C</fullName>
    </alternativeName>
</protein>
<sequence length="613" mass="70404">MFSEAIQKRLTELPMRPGVYLMKNAAGKIIYVGKAKVLAHRVRSYFDGKPKPGHRAAMLMLPYIHNIEWIVTNTEEEAFILEANLIRKHKPLYNVRLKDDKHYPYIAIDMRDPFPRLFLSRHASSRYRCFGPFPSSKAFRTLVDISARLFQMRECKLSFPLSKPQRPCLNYHIGRCLAPCAGLCTPEKYAENVNEMIRVLDGKRNDLLAKWTREMEEASLALDFETAAKKRDAIEALQATNTNQKADTTDTALKLDVVAVRRNGNLATAVIFEYRKGVISGRRHFQLECDQDQDEAEILCEMLPTWYENEEVIPNDIVISNAIPDEDRIQIEEELAEKTTHKVSITVPQRGDRVQFMKLALANAEMLLVEAKSEVKHFDEVEQSVFDLQRELGLAKTPFRIECVDISHLAGTHTVASLVAFKNGRPDKKNYRKFIIKTVSGVDDFASMREVMTRRIRRLEEENLPMPDLWVCDGGKGQVDATMQILKELGHDKDLPLIGLAKRLEEIVFPDDRKSIVLHRTSAALKLLQNARDEAHRFAITYQRSKRKEDLRVDWLNLPGIGDETRIKILSKYKSRSDFLNAPIEDIQDLFGKNRGLSIREKIENYIPDAELL</sequence>
<dbReference type="Gene3D" id="4.10.860.10">
    <property type="entry name" value="UVR domain"/>
    <property type="match status" value="1"/>
</dbReference>
<evidence type="ECO:0000256" key="4">
    <source>
        <dbReference type="ARBA" id="ARBA00022881"/>
    </source>
</evidence>
<dbReference type="RefSeq" id="WP_233244547.1">
    <property type="nucleotide sequence ID" value="NZ_JAXEIU010000063.1"/>
</dbReference>
<dbReference type="InterPro" id="IPR050066">
    <property type="entry name" value="UvrABC_protein_C"/>
</dbReference>
<dbReference type="Pfam" id="PF08459">
    <property type="entry name" value="UvrC_RNaseH_dom"/>
    <property type="match status" value="1"/>
</dbReference>
<comment type="function">
    <text evidence="7">The UvrABC repair system catalyzes the recognition and processing of DNA lesions. UvrC both incises the 5' and 3' sides of the lesion. The N-terminal half is responsible for the 3' incision and the C-terminal half is responsible for the 5' incision.</text>
</comment>
<dbReference type="InterPro" id="IPR035901">
    <property type="entry name" value="GIY-YIG_endonuc_sf"/>
</dbReference>
<comment type="similarity">
    <text evidence="7">Belongs to the UvrC family.</text>
</comment>
<dbReference type="CDD" id="cd10434">
    <property type="entry name" value="GIY-YIG_UvrC_Cho"/>
    <property type="match status" value="1"/>
</dbReference>
<evidence type="ECO:0000313" key="11">
    <source>
        <dbReference type="EMBL" id="PWL01958.1"/>
    </source>
</evidence>
<dbReference type="SUPFAM" id="SSF82771">
    <property type="entry name" value="GIY-YIG endonuclease"/>
    <property type="match status" value="1"/>
</dbReference>
<dbReference type="InterPro" id="IPR047296">
    <property type="entry name" value="GIY-YIG_UvrC_Cho"/>
</dbReference>
<dbReference type="Pfam" id="PF02151">
    <property type="entry name" value="UVR"/>
    <property type="match status" value="1"/>
</dbReference>
<keyword evidence="6 7" id="KW-0742">SOS response</keyword>
<dbReference type="Pfam" id="PF22920">
    <property type="entry name" value="UvrC_RNaseH"/>
    <property type="match status" value="1"/>
</dbReference>
<dbReference type="InterPro" id="IPR000305">
    <property type="entry name" value="GIY-YIG_endonuc"/>
</dbReference>
<dbReference type="Pfam" id="PF01541">
    <property type="entry name" value="GIY-YIG"/>
    <property type="match status" value="1"/>
</dbReference>
<dbReference type="SUPFAM" id="SSF47781">
    <property type="entry name" value="RuvA domain 2-like"/>
    <property type="match status" value="1"/>
</dbReference>
<reference evidence="11 12" key="1">
    <citation type="submission" date="2018-05" db="EMBL/GenBank/DDBJ databases">
        <title>Animal gut microbial communities from fecal samples from Wisconsin, USA.</title>
        <authorList>
            <person name="Neumann A."/>
        </authorList>
    </citation>
    <scope>NUCLEOTIDE SEQUENCE [LARGE SCALE GENOMIC DNA]</scope>
    <source>
        <strain evidence="11 12">UWS4</strain>
    </source>
</reference>
<dbReference type="HAMAP" id="MF_00203">
    <property type="entry name" value="UvrC"/>
    <property type="match status" value="1"/>
</dbReference>
<comment type="subcellular location">
    <subcellularLocation>
        <location evidence="7">Cytoplasm</location>
    </subcellularLocation>
</comment>
<dbReference type="InterPro" id="IPR001162">
    <property type="entry name" value="UvrC_RNase_H_dom"/>
</dbReference>
<keyword evidence="5 7" id="KW-0234">DNA repair</keyword>
<gene>
    <name evidence="7" type="primary">uvrC</name>
    <name evidence="11" type="ORF">B0H50_10947</name>
</gene>
<dbReference type="PROSITE" id="PS50165">
    <property type="entry name" value="UVRC"/>
    <property type="match status" value="1"/>
</dbReference>
<dbReference type="Proteomes" id="UP000245523">
    <property type="component" value="Unassembled WGS sequence"/>
</dbReference>
<dbReference type="InterPro" id="IPR036876">
    <property type="entry name" value="UVR_dom_sf"/>
</dbReference>
<keyword evidence="4 7" id="KW-0267">Excision nuclease</keyword>
<dbReference type="PROSITE" id="PS50151">
    <property type="entry name" value="UVR"/>
    <property type="match status" value="1"/>
</dbReference>
<proteinExistence type="inferred from homology"/>
<dbReference type="InterPro" id="IPR010994">
    <property type="entry name" value="RuvA_2-like"/>
</dbReference>
<evidence type="ECO:0000256" key="7">
    <source>
        <dbReference type="HAMAP-Rule" id="MF_00203"/>
    </source>
</evidence>
<organism evidence="11 12">
    <name type="scientific">Hallerella porci</name>
    <dbReference type="NCBI Taxonomy" id="1945871"/>
    <lineage>
        <taxon>Bacteria</taxon>
        <taxon>Pseudomonadati</taxon>
        <taxon>Fibrobacterota</taxon>
        <taxon>Fibrobacteria</taxon>
        <taxon>Fibrobacterales</taxon>
        <taxon>Fibrobacteraceae</taxon>
        <taxon>Hallerella</taxon>
    </lineage>
</organism>
<comment type="subunit">
    <text evidence="7">Interacts with UvrB in an incision complex.</text>
</comment>
<feature type="domain" description="GIY-YIG" evidence="9">
    <location>
        <begin position="15"/>
        <end position="95"/>
    </location>
</feature>
<dbReference type="NCBIfam" id="TIGR00194">
    <property type="entry name" value="uvrC"/>
    <property type="match status" value="1"/>
</dbReference>
<feature type="domain" description="UvrC family homology region profile" evidence="10">
    <location>
        <begin position="257"/>
        <end position="486"/>
    </location>
</feature>
<dbReference type="SMART" id="SM00465">
    <property type="entry name" value="GIYc"/>
    <property type="match status" value="1"/>
</dbReference>
<evidence type="ECO:0000256" key="5">
    <source>
        <dbReference type="ARBA" id="ARBA00023204"/>
    </source>
</evidence>
<feature type="domain" description="UVR" evidence="8">
    <location>
        <begin position="205"/>
        <end position="240"/>
    </location>
</feature>
<keyword evidence="2 7" id="KW-0227">DNA damage</keyword>
<dbReference type="PANTHER" id="PTHR30562">
    <property type="entry name" value="UVRC/OXIDOREDUCTASE"/>
    <property type="match status" value="1"/>
</dbReference>
<evidence type="ECO:0000256" key="2">
    <source>
        <dbReference type="ARBA" id="ARBA00022763"/>
    </source>
</evidence>
<dbReference type="Gene3D" id="3.30.420.340">
    <property type="entry name" value="UvrC, RNAse H endonuclease domain"/>
    <property type="match status" value="1"/>
</dbReference>
<evidence type="ECO:0000256" key="3">
    <source>
        <dbReference type="ARBA" id="ARBA00022769"/>
    </source>
</evidence>
<keyword evidence="3 7" id="KW-0228">DNA excision</keyword>
<keyword evidence="1 7" id="KW-0963">Cytoplasm</keyword>
<comment type="caution">
    <text evidence="11">The sequence shown here is derived from an EMBL/GenBank/DDBJ whole genome shotgun (WGS) entry which is preliminary data.</text>
</comment>